<feature type="domain" description="Sigma-54 factor interaction" evidence="6">
    <location>
        <begin position="18"/>
        <end position="248"/>
    </location>
</feature>
<gene>
    <name evidence="7" type="primary">pspF</name>
    <name evidence="7" type="ORF">G0Q06_09705</name>
</gene>
<keyword evidence="1" id="KW-0547">Nucleotide-binding</keyword>
<evidence type="ECO:0000256" key="3">
    <source>
        <dbReference type="ARBA" id="ARBA00023015"/>
    </source>
</evidence>
<dbReference type="AlphaFoldDB" id="A0A6B2M3P7"/>
<dbReference type="EMBL" id="JAAGNX010000002">
    <property type="protein sequence ID" value="NDV62724.1"/>
    <property type="molecule type" value="Genomic_DNA"/>
</dbReference>
<dbReference type="GO" id="GO:0006355">
    <property type="term" value="P:regulation of DNA-templated transcription"/>
    <property type="evidence" value="ECO:0007669"/>
    <property type="project" value="InterPro"/>
</dbReference>
<dbReference type="Proteomes" id="UP000478417">
    <property type="component" value="Unassembled WGS sequence"/>
</dbReference>
<evidence type="ECO:0000256" key="5">
    <source>
        <dbReference type="ARBA" id="ARBA00023163"/>
    </source>
</evidence>
<accession>A0A6B2M3P7</accession>
<dbReference type="RefSeq" id="WP_163965110.1">
    <property type="nucleotide sequence ID" value="NZ_JAAGNX010000002.1"/>
</dbReference>
<name>A0A6B2M3P7_9BACT</name>
<keyword evidence="5" id="KW-0804">Transcription</keyword>
<evidence type="ECO:0000313" key="8">
    <source>
        <dbReference type="Proteomes" id="UP000478417"/>
    </source>
</evidence>
<dbReference type="Pfam" id="PF02954">
    <property type="entry name" value="HTH_8"/>
    <property type="match status" value="1"/>
</dbReference>
<dbReference type="SUPFAM" id="SSF52540">
    <property type="entry name" value="P-loop containing nucleoside triphosphate hydrolases"/>
    <property type="match status" value="1"/>
</dbReference>
<dbReference type="CDD" id="cd00009">
    <property type="entry name" value="AAA"/>
    <property type="match status" value="1"/>
</dbReference>
<evidence type="ECO:0000256" key="2">
    <source>
        <dbReference type="ARBA" id="ARBA00022840"/>
    </source>
</evidence>
<sequence length="354" mass="39446">MRSNTEGPFEGSVGKMEALGESEAFVDFQERLSRVAQVDRPVLIVGERGTGKELAVSRLHYLSRRWQGPLVALNCAALSPTVLESELFGHEAGAFTGAAKQRLGRFEAANEGTLFLDEVGLVPVTIQEKILRVVEYRQFERVGGSHPVRVDVRIIGATNADLPGLASQGKFKRDLLDRLSFEVLFLPPLRERREDIELLARNFATRMAMELGWRETPEFSDNAMDSLHTYRWPGNIRELKNVVERAVYASDGVSIDSVNFDPFDNPFAKGPLEIESDGQENGGTESSAVQFIPGESSLEEMVRELEVTALKAALESAKFHQGEAAKLLGLTYHQFRGLFRKHRDVIDKESNAQK</sequence>
<dbReference type="PANTHER" id="PTHR32071:SF38">
    <property type="entry name" value="PSP OPERON TRANSCRIPTIONAL ACTIVATOR"/>
    <property type="match status" value="1"/>
</dbReference>
<dbReference type="Pfam" id="PF00158">
    <property type="entry name" value="Sigma54_activat"/>
    <property type="match status" value="1"/>
</dbReference>
<dbReference type="Gene3D" id="3.40.50.300">
    <property type="entry name" value="P-loop containing nucleotide triphosphate hydrolases"/>
    <property type="match status" value="1"/>
</dbReference>
<dbReference type="InterPro" id="IPR014317">
    <property type="entry name" value="Transcription_activator_PspF"/>
</dbReference>
<dbReference type="PANTHER" id="PTHR32071">
    <property type="entry name" value="TRANSCRIPTIONAL REGULATORY PROTEIN"/>
    <property type="match status" value="1"/>
</dbReference>
<evidence type="ECO:0000256" key="4">
    <source>
        <dbReference type="ARBA" id="ARBA00023125"/>
    </source>
</evidence>
<dbReference type="SMART" id="SM00382">
    <property type="entry name" value="AAA"/>
    <property type="match status" value="1"/>
</dbReference>
<dbReference type="InterPro" id="IPR025943">
    <property type="entry name" value="Sigma_54_int_dom_ATP-bd_2"/>
</dbReference>
<organism evidence="7 8">
    <name type="scientific">Oceanipulchritudo coccoides</name>
    <dbReference type="NCBI Taxonomy" id="2706888"/>
    <lineage>
        <taxon>Bacteria</taxon>
        <taxon>Pseudomonadati</taxon>
        <taxon>Verrucomicrobiota</taxon>
        <taxon>Opitutia</taxon>
        <taxon>Puniceicoccales</taxon>
        <taxon>Oceanipulchritudinaceae</taxon>
        <taxon>Oceanipulchritudo</taxon>
    </lineage>
</organism>
<dbReference type="InterPro" id="IPR002197">
    <property type="entry name" value="HTH_Fis"/>
</dbReference>
<dbReference type="Pfam" id="PF25601">
    <property type="entry name" value="AAA_lid_14"/>
    <property type="match status" value="1"/>
</dbReference>
<dbReference type="PROSITE" id="PS00676">
    <property type="entry name" value="SIGMA54_INTERACT_2"/>
    <property type="match status" value="1"/>
</dbReference>
<dbReference type="PROSITE" id="PS00688">
    <property type="entry name" value="SIGMA54_INTERACT_3"/>
    <property type="match status" value="1"/>
</dbReference>
<dbReference type="InterPro" id="IPR058031">
    <property type="entry name" value="AAA_lid_NorR"/>
</dbReference>
<dbReference type="PROSITE" id="PS50045">
    <property type="entry name" value="SIGMA54_INTERACT_4"/>
    <property type="match status" value="1"/>
</dbReference>
<dbReference type="GO" id="GO:0005524">
    <property type="term" value="F:ATP binding"/>
    <property type="evidence" value="ECO:0007669"/>
    <property type="project" value="UniProtKB-KW"/>
</dbReference>
<dbReference type="InterPro" id="IPR002078">
    <property type="entry name" value="Sigma_54_int"/>
</dbReference>
<dbReference type="InterPro" id="IPR027417">
    <property type="entry name" value="P-loop_NTPase"/>
</dbReference>
<dbReference type="FunFam" id="3.40.50.300:FF:000006">
    <property type="entry name" value="DNA-binding transcriptional regulator NtrC"/>
    <property type="match status" value="1"/>
</dbReference>
<dbReference type="InterPro" id="IPR003593">
    <property type="entry name" value="AAA+_ATPase"/>
</dbReference>
<dbReference type="Gene3D" id="1.10.8.60">
    <property type="match status" value="1"/>
</dbReference>
<dbReference type="NCBIfam" id="TIGR02974">
    <property type="entry name" value="phageshock_pspF"/>
    <property type="match status" value="1"/>
</dbReference>
<protein>
    <submittedName>
        <fullName evidence="7">Phage shock protein operon transcriptional activator</fullName>
    </submittedName>
</protein>
<proteinExistence type="predicted"/>
<dbReference type="InterPro" id="IPR025944">
    <property type="entry name" value="Sigma_54_int_dom_CS"/>
</dbReference>
<evidence type="ECO:0000259" key="6">
    <source>
        <dbReference type="PROSITE" id="PS50045"/>
    </source>
</evidence>
<keyword evidence="3" id="KW-0805">Transcription regulation</keyword>
<evidence type="ECO:0000313" key="7">
    <source>
        <dbReference type="EMBL" id="NDV62724.1"/>
    </source>
</evidence>
<dbReference type="GO" id="GO:0043565">
    <property type="term" value="F:sequence-specific DNA binding"/>
    <property type="evidence" value="ECO:0007669"/>
    <property type="project" value="InterPro"/>
</dbReference>
<keyword evidence="4" id="KW-0238">DNA-binding</keyword>
<reference evidence="7 8" key="1">
    <citation type="submission" date="2020-02" db="EMBL/GenBank/DDBJ databases">
        <title>Albibacoteraceae fam. nov., the first described family within the subdivision 4 Verrucomicrobia.</title>
        <authorList>
            <person name="Xi F."/>
        </authorList>
    </citation>
    <scope>NUCLEOTIDE SEQUENCE [LARGE SCALE GENOMIC DNA]</scope>
    <source>
        <strain evidence="7 8">CK1056</strain>
    </source>
</reference>
<evidence type="ECO:0000256" key="1">
    <source>
        <dbReference type="ARBA" id="ARBA00022741"/>
    </source>
</evidence>
<keyword evidence="8" id="KW-1185">Reference proteome</keyword>
<comment type="caution">
    <text evidence="7">The sequence shown here is derived from an EMBL/GenBank/DDBJ whole genome shotgun (WGS) entry which is preliminary data.</text>
</comment>
<keyword evidence="2" id="KW-0067">ATP-binding</keyword>